<evidence type="ECO:0008006" key="4">
    <source>
        <dbReference type="Google" id="ProtNLM"/>
    </source>
</evidence>
<reference evidence="3" key="1">
    <citation type="journal article" date="2019" name="Int. J. Syst. Evol. Microbiol.">
        <title>The Global Catalogue of Microorganisms (GCM) 10K type strain sequencing project: providing services to taxonomists for standard genome sequencing and annotation.</title>
        <authorList>
            <consortium name="The Broad Institute Genomics Platform"/>
            <consortium name="The Broad Institute Genome Sequencing Center for Infectious Disease"/>
            <person name="Wu L."/>
            <person name="Ma J."/>
        </authorList>
    </citation>
    <scope>NUCLEOTIDE SEQUENCE [LARGE SCALE GENOMIC DNA]</scope>
    <source>
        <strain evidence="3">JCM 31696</strain>
    </source>
</reference>
<proteinExistence type="predicted"/>
<dbReference type="Proteomes" id="UP001597083">
    <property type="component" value="Unassembled WGS sequence"/>
</dbReference>
<organism evidence="2 3">
    <name type="scientific">Actinomadura adrarensis</name>
    <dbReference type="NCBI Taxonomy" id="1819600"/>
    <lineage>
        <taxon>Bacteria</taxon>
        <taxon>Bacillati</taxon>
        <taxon>Actinomycetota</taxon>
        <taxon>Actinomycetes</taxon>
        <taxon>Streptosporangiales</taxon>
        <taxon>Thermomonosporaceae</taxon>
        <taxon>Actinomadura</taxon>
    </lineage>
</organism>
<keyword evidence="1" id="KW-0472">Membrane</keyword>
<feature type="non-terminal residue" evidence="2">
    <location>
        <position position="80"/>
    </location>
</feature>
<protein>
    <recommendedName>
        <fullName evidence="4">Holin</fullName>
    </recommendedName>
</protein>
<feature type="transmembrane region" description="Helical" evidence="1">
    <location>
        <begin position="12"/>
        <end position="32"/>
    </location>
</feature>
<name>A0ABW3CKB4_9ACTN</name>
<evidence type="ECO:0000256" key="1">
    <source>
        <dbReference type="SAM" id="Phobius"/>
    </source>
</evidence>
<feature type="transmembrane region" description="Helical" evidence="1">
    <location>
        <begin position="38"/>
        <end position="55"/>
    </location>
</feature>
<evidence type="ECO:0000313" key="2">
    <source>
        <dbReference type="EMBL" id="MFD0854442.1"/>
    </source>
</evidence>
<keyword evidence="1" id="KW-0812">Transmembrane</keyword>
<keyword evidence="3" id="KW-1185">Reference proteome</keyword>
<dbReference type="EMBL" id="JBHTIR010002940">
    <property type="protein sequence ID" value="MFD0854442.1"/>
    <property type="molecule type" value="Genomic_DNA"/>
</dbReference>
<sequence>MNDYVVSLIRTWVPLAVGSALTWLATETGIVLDEQTGAMANTVAVALVTAAYYTGARAIEQRWPRTGRALLTLGLTGPRT</sequence>
<evidence type="ECO:0000313" key="3">
    <source>
        <dbReference type="Proteomes" id="UP001597083"/>
    </source>
</evidence>
<gene>
    <name evidence="2" type="ORF">ACFQ07_19560</name>
</gene>
<accession>A0ABW3CKB4</accession>
<comment type="caution">
    <text evidence="2">The sequence shown here is derived from an EMBL/GenBank/DDBJ whole genome shotgun (WGS) entry which is preliminary data.</text>
</comment>
<keyword evidence="1" id="KW-1133">Transmembrane helix</keyword>